<dbReference type="EMBL" id="CP157947">
    <property type="protein sequence ID" value="XBS71380.1"/>
    <property type="molecule type" value="Genomic_DNA"/>
</dbReference>
<dbReference type="InterPro" id="IPR042188">
    <property type="entry name" value="MmgE/PrpD_sf_2"/>
</dbReference>
<dbReference type="AlphaFoldDB" id="A0AAU7QEK2"/>
<feature type="domain" description="MmgE/PrpD N-terminal" evidence="2">
    <location>
        <begin position="17"/>
        <end position="258"/>
    </location>
</feature>
<dbReference type="PANTHER" id="PTHR16943:SF8">
    <property type="entry name" value="2-METHYLCITRATE DEHYDRATASE"/>
    <property type="match status" value="1"/>
</dbReference>
<accession>A0AAU7QEK2</accession>
<dbReference type="InterPro" id="IPR005656">
    <property type="entry name" value="MmgE_PrpD"/>
</dbReference>
<protein>
    <submittedName>
        <fullName evidence="4">MmgE/PrpD family protein</fullName>
    </submittedName>
</protein>
<reference evidence="4" key="1">
    <citation type="submission" date="2024-06" db="EMBL/GenBank/DDBJ databases">
        <authorList>
            <person name="Coelho C."/>
            <person name="Bento M."/>
            <person name="Garcia E."/>
            <person name="Camelo A."/>
            <person name="Brandao I."/>
            <person name="Espirito Santo C."/>
            <person name="Trovao J."/>
            <person name="Verissimo A."/>
            <person name="Costa J."/>
            <person name="Tiago I."/>
        </authorList>
    </citation>
    <scope>NUCLEOTIDE SEQUENCE</scope>
    <source>
        <strain evidence="4">KWT182</strain>
    </source>
</reference>
<proteinExistence type="inferred from homology"/>
<evidence type="ECO:0000313" key="4">
    <source>
        <dbReference type="EMBL" id="XBS71380.1"/>
    </source>
</evidence>
<dbReference type="GO" id="GO:0016829">
    <property type="term" value="F:lyase activity"/>
    <property type="evidence" value="ECO:0007669"/>
    <property type="project" value="InterPro"/>
</dbReference>
<dbReference type="Gene3D" id="3.30.1330.120">
    <property type="entry name" value="2-methylcitrate dehydratase PrpD"/>
    <property type="match status" value="1"/>
</dbReference>
<evidence type="ECO:0000259" key="2">
    <source>
        <dbReference type="Pfam" id="PF03972"/>
    </source>
</evidence>
<gene>
    <name evidence="4" type="ORF">ABK905_10820</name>
</gene>
<dbReference type="SUPFAM" id="SSF103378">
    <property type="entry name" value="2-methylcitrate dehydratase PrpD"/>
    <property type="match status" value="1"/>
</dbReference>
<dbReference type="InterPro" id="IPR036148">
    <property type="entry name" value="MmgE/PrpD_sf"/>
</dbReference>
<name>A0AAU7QEK2_9GAMM</name>
<evidence type="ECO:0000256" key="1">
    <source>
        <dbReference type="ARBA" id="ARBA00006174"/>
    </source>
</evidence>
<sequence>MSVDMTEVSRPITKTRQLGIFAASLRYAALPPEVIHYAKRAFVDWSAAAIAGAGEPGARKLQKVISTLGPGGPANIIGTSLTANAPYAALCNAYASHLLDYDDVFNPIETTIHLSSCVWPAVVAIAQLRGLSGQDMIAAYVAGFETGARVAQAAGPSHYQSAWHVTGTMGHVAAAAAAANALGLSSDAATHALGCCATQAAGVREIYGSDSKALHPAKAAMDGVMSALLAEEGFTSTDTAIEGERGLLQAVSKDPDNEMLLAGLNSQWRLPKNGHKLYPTASLTHAPIEAGIAASKDLAVKGDITGIELHMHPFSSAVTALVHPATGPEARFSTPHCVAVALAHRGLGLGDFDDATLRDPFITHLRSLVQIVSETTMDKRGCKLVIHWADGTNSGYEVLRNRGTPDAPLLDHDLTDKLATAAGSLMGPASAAEWVEQCWSLEEIEDINQIMQKNGRHVELMFAK</sequence>
<feature type="domain" description="MmgE/PrpD C-terminal" evidence="3">
    <location>
        <begin position="278"/>
        <end position="440"/>
    </location>
</feature>
<dbReference type="PANTHER" id="PTHR16943">
    <property type="entry name" value="2-METHYLCITRATE DEHYDRATASE-RELATED"/>
    <property type="match status" value="1"/>
</dbReference>
<dbReference type="InterPro" id="IPR045336">
    <property type="entry name" value="MmgE_PrpD_N"/>
</dbReference>
<organism evidence="4">
    <name type="scientific">Acerihabitans sp. KWT182</name>
    <dbReference type="NCBI Taxonomy" id="3157919"/>
    <lineage>
        <taxon>Bacteria</taxon>
        <taxon>Pseudomonadati</taxon>
        <taxon>Pseudomonadota</taxon>
        <taxon>Gammaproteobacteria</taxon>
        <taxon>Enterobacterales</taxon>
        <taxon>Pectobacteriaceae</taxon>
        <taxon>Acerihabitans</taxon>
    </lineage>
</organism>
<dbReference type="Pfam" id="PF19305">
    <property type="entry name" value="MmgE_PrpD_C"/>
    <property type="match status" value="1"/>
</dbReference>
<evidence type="ECO:0000259" key="3">
    <source>
        <dbReference type="Pfam" id="PF19305"/>
    </source>
</evidence>
<dbReference type="InterPro" id="IPR045337">
    <property type="entry name" value="MmgE_PrpD_C"/>
</dbReference>
<dbReference type="InterPro" id="IPR042183">
    <property type="entry name" value="MmgE/PrpD_sf_1"/>
</dbReference>
<comment type="similarity">
    <text evidence="1">Belongs to the PrpD family.</text>
</comment>
<dbReference type="Pfam" id="PF03972">
    <property type="entry name" value="MmgE_PrpD_N"/>
    <property type="match status" value="1"/>
</dbReference>
<dbReference type="Gene3D" id="1.10.4100.10">
    <property type="entry name" value="2-methylcitrate dehydratase PrpD"/>
    <property type="match status" value="1"/>
</dbReference>